<dbReference type="eggNOG" id="COG0637">
    <property type="taxonomic scope" value="Bacteria"/>
</dbReference>
<dbReference type="PANTHER" id="PTHR42896">
    <property type="entry name" value="XYLULOSE-1,5-BISPHOSPHATE (XUBP) PHOSPHATASE"/>
    <property type="match status" value="1"/>
</dbReference>
<dbReference type="PANTHER" id="PTHR42896:SF2">
    <property type="entry name" value="CBBY-LIKE PROTEIN"/>
    <property type="match status" value="1"/>
</dbReference>
<organism evidence="1 2">
    <name type="scientific">Chamaesiphon minutus (strain ATCC 27169 / PCC 6605)</name>
    <dbReference type="NCBI Taxonomy" id="1173020"/>
    <lineage>
        <taxon>Bacteria</taxon>
        <taxon>Bacillati</taxon>
        <taxon>Cyanobacteriota</taxon>
        <taxon>Cyanophyceae</taxon>
        <taxon>Gomontiellales</taxon>
        <taxon>Chamaesiphonaceae</taxon>
        <taxon>Chamaesiphon</taxon>
    </lineage>
</organism>
<dbReference type="InterPro" id="IPR006439">
    <property type="entry name" value="HAD-SF_hydro_IA"/>
</dbReference>
<dbReference type="STRING" id="1173020.Cha6605_2450"/>
<dbReference type="SUPFAM" id="SSF56784">
    <property type="entry name" value="HAD-like"/>
    <property type="match status" value="1"/>
</dbReference>
<gene>
    <name evidence="1" type="ORF">Cha6605_2450</name>
</gene>
<dbReference type="NCBIfam" id="TIGR01509">
    <property type="entry name" value="HAD-SF-IA-v3"/>
    <property type="match status" value="1"/>
</dbReference>
<dbReference type="Pfam" id="PF13419">
    <property type="entry name" value="HAD_2"/>
    <property type="match status" value="1"/>
</dbReference>
<name>K9UEG0_CHAP6</name>
<proteinExistence type="predicted"/>
<dbReference type="InterPro" id="IPR023198">
    <property type="entry name" value="PGP-like_dom2"/>
</dbReference>
<dbReference type="InterPro" id="IPR036412">
    <property type="entry name" value="HAD-like_sf"/>
</dbReference>
<dbReference type="InterPro" id="IPR041492">
    <property type="entry name" value="HAD_2"/>
</dbReference>
<dbReference type="Gene3D" id="1.10.150.240">
    <property type="entry name" value="Putative phosphatase, domain 2"/>
    <property type="match status" value="1"/>
</dbReference>
<dbReference type="InterPro" id="IPR044999">
    <property type="entry name" value="CbbY-like"/>
</dbReference>
<dbReference type="HOGENOM" id="CLU_045011_0_2_3"/>
<reference evidence="1 2" key="1">
    <citation type="submission" date="2012-05" db="EMBL/GenBank/DDBJ databases">
        <title>Finished chromosome of genome of Chamaesiphon sp. PCC 6605.</title>
        <authorList>
            <consortium name="US DOE Joint Genome Institute"/>
            <person name="Gugger M."/>
            <person name="Coursin T."/>
            <person name="Rippka R."/>
            <person name="Tandeau De Marsac N."/>
            <person name="Huntemann M."/>
            <person name="Wei C.-L."/>
            <person name="Han J."/>
            <person name="Detter J.C."/>
            <person name="Han C."/>
            <person name="Tapia R."/>
            <person name="Chen A."/>
            <person name="Kyrpides N."/>
            <person name="Mavromatis K."/>
            <person name="Markowitz V."/>
            <person name="Szeto E."/>
            <person name="Ivanova N."/>
            <person name="Pagani I."/>
            <person name="Pati A."/>
            <person name="Goodwin L."/>
            <person name="Nordberg H.P."/>
            <person name="Cantor M.N."/>
            <person name="Hua S.X."/>
            <person name="Woyke T."/>
            <person name="Kerfeld C.A."/>
        </authorList>
    </citation>
    <scope>NUCLEOTIDE SEQUENCE [LARGE SCALE GENOMIC DNA]</scope>
    <source>
        <strain evidence="2">ATCC 27169 / PCC 6605</strain>
    </source>
</reference>
<protein>
    <submittedName>
        <fullName evidence="1">Haloacid dehalogenase superfamily protein, subfamily IA, variant 3 with third motif having DD or ED</fullName>
    </submittedName>
</protein>
<dbReference type="RefSeq" id="WP_015159655.1">
    <property type="nucleotide sequence ID" value="NC_019697.1"/>
</dbReference>
<dbReference type="KEGG" id="cmp:Cha6605_2450"/>
<dbReference type="AlphaFoldDB" id="K9UEG0"/>
<dbReference type="GO" id="GO:0016787">
    <property type="term" value="F:hydrolase activity"/>
    <property type="evidence" value="ECO:0007669"/>
    <property type="project" value="InterPro"/>
</dbReference>
<dbReference type="Proteomes" id="UP000010366">
    <property type="component" value="Chromosome"/>
</dbReference>
<evidence type="ECO:0000313" key="2">
    <source>
        <dbReference type="Proteomes" id="UP000010366"/>
    </source>
</evidence>
<dbReference type="Gene3D" id="3.40.50.1000">
    <property type="entry name" value="HAD superfamily/HAD-like"/>
    <property type="match status" value="1"/>
</dbReference>
<sequence length="250" mass="27170">MPQLKAVIFGTPLHHTDPDYPNSPISETSDIQRQAFNEAFAAAGLDWHWTAQTYNDLLKIKSDPQRMRAYRDADLARINVTDSTIAALHKAKTGLYMAMLADLHLRPRPGVAETIELCANNGIHLALCTATTLENIDGLRTALADLLPFDRFATIVTIESIERAKPAPDAYIYCLKQLQIAANEAIAIEDTPVGIAAAKAAGIITIGTPDASNTDRDFAAANLIIHDLNDISLDLLMSLLDRQPAPLGFS</sequence>
<dbReference type="OrthoDB" id="9797743at2"/>
<evidence type="ECO:0000313" key="1">
    <source>
        <dbReference type="EMBL" id="AFY93507.1"/>
    </source>
</evidence>
<accession>K9UEG0</accession>
<dbReference type="InterPro" id="IPR023214">
    <property type="entry name" value="HAD_sf"/>
</dbReference>
<keyword evidence="2" id="KW-1185">Reference proteome</keyword>
<dbReference type="EMBL" id="CP003600">
    <property type="protein sequence ID" value="AFY93507.1"/>
    <property type="molecule type" value="Genomic_DNA"/>
</dbReference>